<dbReference type="EMBL" id="GBXM01089168">
    <property type="protein sequence ID" value="JAH19409.1"/>
    <property type="molecule type" value="Transcribed_RNA"/>
</dbReference>
<organism evidence="1">
    <name type="scientific">Anguilla anguilla</name>
    <name type="common">European freshwater eel</name>
    <name type="synonym">Muraena anguilla</name>
    <dbReference type="NCBI Taxonomy" id="7936"/>
    <lineage>
        <taxon>Eukaryota</taxon>
        <taxon>Metazoa</taxon>
        <taxon>Chordata</taxon>
        <taxon>Craniata</taxon>
        <taxon>Vertebrata</taxon>
        <taxon>Euteleostomi</taxon>
        <taxon>Actinopterygii</taxon>
        <taxon>Neopterygii</taxon>
        <taxon>Teleostei</taxon>
        <taxon>Anguilliformes</taxon>
        <taxon>Anguillidae</taxon>
        <taxon>Anguilla</taxon>
    </lineage>
</organism>
<name>A0A0E9QRF8_ANGAN</name>
<accession>A0A0E9QRF8</accession>
<dbReference type="AlphaFoldDB" id="A0A0E9QRF8"/>
<evidence type="ECO:0000313" key="1">
    <source>
        <dbReference type="EMBL" id="JAH19409.1"/>
    </source>
</evidence>
<proteinExistence type="predicted"/>
<protein>
    <submittedName>
        <fullName evidence="1">Uncharacterized protein</fullName>
    </submittedName>
</protein>
<reference evidence="1" key="2">
    <citation type="journal article" date="2015" name="Fish Shellfish Immunol.">
        <title>Early steps in the European eel (Anguilla anguilla)-Vibrio vulnificus interaction in the gills: Role of the RtxA13 toxin.</title>
        <authorList>
            <person name="Callol A."/>
            <person name="Pajuelo D."/>
            <person name="Ebbesson L."/>
            <person name="Teles M."/>
            <person name="MacKenzie S."/>
            <person name="Amaro C."/>
        </authorList>
    </citation>
    <scope>NUCLEOTIDE SEQUENCE</scope>
</reference>
<sequence>MFACLGVCISLLSSDPPTGQAGAQGLHARVAHTMSSSGPTLRGRGCELWYEQKHVGGFWGKLDVFILLN</sequence>
<reference evidence="1" key="1">
    <citation type="submission" date="2014-11" db="EMBL/GenBank/DDBJ databases">
        <authorList>
            <person name="Amaro Gonzalez C."/>
        </authorList>
    </citation>
    <scope>NUCLEOTIDE SEQUENCE</scope>
</reference>